<reference evidence="2 3" key="1">
    <citation type="submission" date="2016-10" db="EMBL/GenBank/DDBJ databases">
        <authorList>
            <person name="de Groot N.N."/>
        </authorList>
    </citation>
    <scope>NUCLEOTIDE SEQUENCE [LARGE SCALE GENOMIC DNA]</scope>
    <source>
        <strain evidence="2 3">IBRC-M10015</strain>
    </source>
</reference>
<dbReference type="InterPro" id="IPR055735">
    <property type="entry name" value="DUF7311"/>
</dbReference>
<feature type="domain" description="DUF7311" evidence="1">
    <location>
        <begin position="1"/>
        <end position="150"/>
    </location>
</feature>
<dbReference type="Proteomes" id="UP000198856">
    <property type="component" value="Unassembled WGS sequence"/>
</dbReference>
<organism evidence="2 3">
    <name type="scientific">Halovenus aranensis</name>
    <dbReference type="NCBI Taxonomy" id="890420"/>
    <lineage>
        <taxon>Archaea</taxon>
        <taxon>Methanobacteriati</taxon>
        <taxon>Methanobacteriota</taxon>
        <taxon>Stenosarchaea group</taxon>
        <taxon>Halobacteria</taxon>
        <taxon>Halobacteriales</taxon>
        <taxon>Haloarculaceae</taxon>
        <taxon>Halovenus</taxon>
    </lineage>
</organism>
<dbReference type="AlphaFoldDB" id="A0A1G8RQH6"/>
<dbReference type="STRING" id="890420.SAMN05216226_10154"/>
<evidence type="ECO:0000313" key="2">
    <source>
        <dbReference type="EMBL" id="SDJ19159.1"/>
    </source>
</evidence>
<evidence type="ECO:0000259" key="1">
    <source>
        <dbReference type="Pfam" id="PF23993"/>
    </source>
</evidence>
<proteinExistence type="predicted"/>
<keyword evidence="3" id="KW-1185">Reference proteome</keyword>
<evidence type="ECO:0000313" key="3">
    <source>
        <dbReference type="Proteomes" id="UP000198856"/>
    </source>
</evidence>
<dbReference type="RefSeq" id="WP_092698240.1">
    <property type="nucleotide sequence ID" value="NZ_FNFC01000001.1"/>
</dbReference>
<accession>A0A1G8RQH6</accession>
<name>A0A1G8RQH6_9EURY</name>
<sequence>MIRYVVAVLLTTTLLGVSLLALEDVSAVRGERQLERELSAIEGEAVSLLTHDDPVPGDSPPRRVLDVDLPADGFGSAGVETLVFSPANRTDRTIVRYQFDGRPAATRILDVPILNAAEGTSTIDLSGATGSQTIVLELVLGSDGDGVVQTTIRR</sequence>
<gene>
    <name evidence="2" type="ORF">SAMN05216226_10154</name>
</gene>
<dbReference type="EMBL" id="FNFC01000001">
    <property type="protein sequence ID" value="SDJ19159.1"/>
    <property type="molecule type" value="Genomic_DNA"/>
</dbReference>
<dbReference type="Pfam" id="PF23993">
    <property type="entry name" value="DUF7311"/>
    <property type="match status" value="1"/>
</dbReference>
<protein>
    <recommendedName>
        <fullName evidence="1">DUF7311 domain-containing protein</fullName>
    </recommendedName>
</protein>